<evidence type="ECO:0000313" key="2">
    <source>
        <dbReference type="EMBL" id="MCC2211467.1"/>
    </source>
</evidence>
<keyword evidence="3" id="KW-1185">Reference proteome</keyword>
<dbReference type="AlphaFoldDB" id="A0AAE3E084"/>
<evidence type="ECO:0000313" key="3">
    <source>
        <dbReference type="Proteomes" id="UP001198242"/>
    </source>
</evidence>
<dbReference type="RefSeq" id="WP_118445735.1">
    <property type="nucleotide sequence ID" value="NZ_JAJEQM010000018.1"/>
</dbReference>
<organism evidence="2 3">
    <name type="scientific">Hominilimicola fabiformis</name>
    <dbReference type="NCBI Taxonomy" id="2885356"/>
    <lineage>
        <taxon>Bacteria</taxon>
        <taxon>Bacillati</taxon>
        <taxon>Bacillota</taxon>
        <taxon>Clostridia</taxon>
        <taxon>Eubacteriales</taxon>
        <taxon>Oscillospiraceae</taxon>
        <taxon>Hominilimicola</taxon>
    </lineage>
</organism>
<proteinExistence type="predicted"/>
<comment type="caution">
    <text evidence="2">The sequence shown here is derived from an EMBL/GenBank/DDBJ whole genome shotgun (WGS) entry which is preliminary data.</text>
</comment>
<sequence>MSDIIRMTPEQARRSRALIKNQCCNYDNGNCILLDDGEPCVCPQSISYSLNCKWFRTAVLPNDKELYIKLMKPKNRKKCTVCGNEYTPTGRNSKYCDKCRRKIRLRKDAERKRNKRSMSAF</sequence>
<dbReference type="InterPro" id="IPR025973">
    <property type="entry name" value="Cys_rich_VLP_dom"/>
</dbReference>
<dbReference type="Proteomes" id="UP001198242">
    <property type="component" value="Unassembled WGS sequence"/>
</dbReference>
<dbReference type="EMBL" id="JAJEQM010000018">
    <property type="protein sequence ID" value="MCC2211467.1"/>
    <property type="molecule type" value="Genomic_DNA"/>
</dbReference>
<reference evidence="2 3" key="1">
    <citation type="submission" date="2021-10" db="EMBL/GenBank/DDBJ databases">
        <title>Anaerobic single-cell dispensing facilitates the cultivation of human gut bacteria.</title>
        <authorList>
            <person name="Afrizal A."/>
        </authorList>
    </citation>
    <scope>NUCLEOTIDE SEQUENCE [LARGE SCALE GENOMIC DNA]</scope>
    <source>
        <strain evidence="2 3">CLA-AA-H232</strain>
    </source>
</reference>
<protein>
    <submittedName>
        <fullName evidence="2">Cysteine-rich VLP domain-containing protein</fullName>
    </submittedName>
</protein>
<gene>
    <name evidence="2" type="ORF">LKE05_11785</name>
</gene>
<accession>A0AAE3E084</accession>
<feature type="domain" description="Cysteine-rich VLP" evidence="1">
    <location>
        <begin position="8"/>
        <end position="63"/>
    </location>
</feature>
<dbReference type="Pfam" id="PF14194">
    <property type="entry name" value="Cys_rich_VLP"/>
    <property type="match status" value="1"/>
</dbReference>
<name>A0AAE3E084_9FIRM</name>
<evidence type="ECO:0000259" key="1">
    <source>
        <dbReference type="Pfam" id="PF14194"/>
    </source>
</evidence>